<comment type="catalytic activity">
    <reaction evidence="11">
        <text>L-leucine + 2-oxoglutarate = 4-methyl-2-oxopentanoate + L-glutamate</text>
        <dbReference type="Rhea" id="RHEA:18321"/>
        <dbReference type="ChEBI" id="CHEBI:16810"/>
        <dbReference type="ChEBI" id="CHEBI:17865"/>
        <dbReference type="ChEBI" id="CHEBI:29985"/>
        <dbReference type="ChEBI" id="CHEBI:57427"/>
        <dbReference type="EC" id="2.6.1.42"/>
    </reaction>
</comment>
<dbReference type="SUPFAM" id="SSF56752">
    <property type="entry name" value="D-aminoacid aminotransferase-like PLP-dependent enzymes"/>
    <property type="match status" value="1"/>
</dbReference>
<dbReference type="GO" id="GO:0016829">
    <property type="term" value="F:lyase activity"/>
    <property type="evidence" value="ECO:0007669"/>
    <property type="project" value="UniProtKB-KW"/>
</dbReference>
<gene>
    <name evidence="12" type="ORF">GGQ68_003758</name>
</gene>
<comment type="catalytic activity">
    <reaction evidence="9">
        <text>L-valine + 2-oxoglutarate = 3-methyl-2-oxobutanoate + L-glutamate</text>
        <dbReference type="Rhea" id="RHEA:24813"/>
        <dbReference type="ChEBI" id="CHEBI:11851"/>
        <dbReference type="ChEBI" id="CHEBI:16810"/>
        <dbReference type="ChEBI" id="CHEBI:29985"/>
        <dbReference type="ChEBI" id="CHEBI:57762"/>
        <dbReference type="EC" id="2.6.1.42"/>
    </reaction>
</comment>
<dbReference type="PANTHER" id="PTHR42743">
    <property type="entry name" value="AMINO-ACID AMINOTRANSFERASE"/>
    <property type="match status" value="1"/>
</dbReference>
<dbReference type="InterPro" id="IPR036038">
    <property type="entry name" value="Aminotransferase-like"/>
</dbReference>
<evidence type="ECO:0000313" key="12">
    <source>
        <dbReference type="EMBL" id="MBB3987411.1"/>
    </source>
</evidence>
<sequence>MEKPFRHVPDGTRLIETMLWQPGGGVALAARHRDRLCLSARRLGFDFDPSTFYRALNEVSGDAPRRLRLTLDASGVVDMSCAPAPSPAMLWRVAVAPHRLASDDPWLRVKSTRRAIYDAARADLPDGVDELIFLNEDGHLAEGTICNVLVERDDGWVTPPLTDGALPGVMRAELLARGEVRVASVTLKQLTAAPRLRLCNALRGQIEARLVPYVSEDATQSAK</sequence>
<evidence type="ECO:0000256" key="11">
    <source>
        <dbReference type="ARBA" id="ARBA00049229"/>
    </source>
</evidence>
<comment type="catalytic activity">
    <reaction evidence="10">
        <text>L-isoleucine + 2-oxoglutarate = (S)-3-methyl-2-oxopentanoate + L-glutamate</text>
        <dbReference type="Rhea" id="RHEA:24801"/>
        <dbReference type="ChEBI" id="CHEBI:16810"/>
        <dbReference type="ChEBI" id="CHEBI:29985"/>
        <dbReference type="ChEBI" id="CHEBI:35146"/>
        <dbReference type="ChEBI" id="CHEBI:58045"/>
        <dbReference type="EC" id="2.6.1.42"/>
    </reaction>
</comment>
<dbReference type="PANTHER" id="PTHR42743:SF11">
    <property type="entry name" value="AMINODEOXYCHORISMATE LYASE"/>
    <property type="match status" value="1"/>
</dbReference>
<reference evidence="12 13" key="1">
    <citation type="submission" date="2020-08" db="EMBL/GenBank/DDBJ databases">
        <title>Genomic Encyclopedia of Type Strains, Phase IV (KMG-IV): sequencing the most valuable type-strain genomes for metagenomic binning, comparative biology and taxonomic classification.</title>
        <authorList>
            <person name="Goeker M."/>
        </authorList>
    </citation>
    <scope>NUCLEOTIDE SEQUENCE [LARGE SCALE GENOMIC DNA]</scope>
    <source>
        <strain evidence="12 13">DSM 102235</strain>
    </source>
</reference>
<evidence type="ECO:0000256" key="9">
    <source>
        <dbReference type="ARBA" id="ARBA00048212"/>
    </source>
</evidence>
<comment type="pathway">
    <text evidence="2">Amino-acid biosynthesis; L-isoleucine biosynthesis; L-isoleucine from 2-oxobutanoate: step 4/4.</text>
</comment>
<accession>A0A7W6DQM3</accession>
<dbReference type="RefSeq" id="WP_343055987.1">
    <property type="nucleotide sequence ID" value="NZ_BAABBZ010000011.1"/>
</dbReference>
<organism evidence="12 13">
    <name type="scientific">Sagittula marina</name>
    <dbReference type="NCBI Taxonomy" id="943940"/>
    <lineage>
        <taxon>Bacteria</taxon>
        <taxon>Pseudomonadati</taxon>
        <taxon>Pseudomonadota</taxon>
        <taxon>Alphaproteobacteria</taxon>
        <taxon>Rhodobacterales</taxon>
        <taxon>Roseobacteraceae</taxon>
        <taxon>Sagittula</taxon>
    </lineage>
</organism>
<evidence type="ECO:0000256" key="5">
    <source>
        <dbReference type="ARBA" id="ARBA00009320"/>
    </source>
</evidence>
<keyword evidence="13" id="KW-1185">Reference proteome</keyword>
<dbReference type="InterPro" id="IPR043131">
    <property type="entry name" value="BCAT-like_N"/>
</dbReference>
<protein>
    <recommendedName>
        <fullName evidence="7">Probable branched-chain-amino-acid aminotransferase</fullName>
        <ecNumber evidence="6">2.6.1.42</ecNumber>
    </recommendedName>
</protein>
<proteinExistence type="inferred from homology"/>
<evidence type="ECO:0000256" key="1">
    <source>
        <dbReference type="ARBA" id="ARBA00003109"/>
    </source>
</evidence>
<dbReference type="AlphaFoldDB" id="A0A7W6DQM3"/>
<evidence type="ECO:0000256" key="7">
    <source>
        <dbReference type="ARBA" id="ARBA00014472"/>
    </source>
</evidence>
<dbReference type="GO" id="GO:0009082">
    <property type="term" value="P:branched-chain amino acid biosynthetic process"/>
    <property type="evidence" value="ECO:0007669"/>
    <property type="project" value="UniProtKB-KW"/>
</dbReference>
<keyword evidence="8" id="KW-0028">Amino-acid biosynthesis</keyword>
<evidence type="ECO:0000256" key="3">
    <source>
        <dbReference type="ARBA" id="ARBA00004931"/>
    </source>
</evidence>
<dbReference type="Gene3D" id="3.20.10.10">
    <property type="entry name" value="D-amino Acid Aminotransferase, subunit A, domain 2"/>
    <property type="match status" value="1"/>
</dbReference>
<comment type="pathway">
    <text evidence="3">Amino-acid biosynthesis; L-valine biosynthesis; L-valine from pyruvate: step 4/4.</text>
</comment>
<evidence type="ECO:0000256" key="8">
    <source>
        <dbReference type="ARBA" id="ARBA00023304"/>
    </source>
</evidence>
<dbReference type="InterPro" id="IPR050571">
    <property type="entry name" value="Class-IV_PLP-Dep_Aminotrnsfr"/>
</dbReference>
<comment type="pathway">
    <text evidence="4">Amino-acid biosynthesis; L-leucine biosynthesis; L-leucine from 3-methyl-2-oxobutanoate: step 4/4.</text>
</comment>
<dbReference type="NCBIfam" id="NF005729">
    <property type="entry name" value="PRK07546.1-3"/>
    <property type="match status" value="1"/>
</dbReference>
<evidence type="ECO:0000256" key="2">
    <source>
        <dbReference type="ARBA" id="ARBA00004824"/>
    </source>
</evidence>
<evidence type="ECO:0000256" key="10">
    <source>
        <dbReference type="ARBA" id="ARBA00048798"/>
    </source>
</evidence>
<evidence type="ECO:0000256" key="4">
    <source>
        <dbReference type="ARBA" id="ARBA00005072"/>
    </source>
</evidence>
<evidence type="ECO:0000313" key="13">
    <source>
        <dbReference type="Proteomes" id="UP000541426"/>
    </source>
</evidence>
<dbReference type="Proteomes" id="UP000541426">
    <property type="component" value="Unassembled WGS sequence"/>
</dbReference>
<comment type="similarity">
    <text evidence="5">Belongs to the class-IV pyridoxal-phosphate-dependent aminotransferase family.</text>
</comment>
<dbReference type="GO" id="GO:0004084">
    <property type="term" value="F:branched-chain-amino-acid transaminase activity"/>
    <property type="evidence" value="ECO:0007669"/>
    <property type="project" value="UniProtKB-EC"/>
</dbReference>
<keyword evidence="12" id="KW-0456">Lyase</keyword>
<dbReference type="EC" id="2.6.1.42" evidence="6"/>
<dbReference type="InterPro" id="IPR001544">
    <property type="entry name" value="Aminotrans_IV"/>
</dbReference>
<dbReference type="Gene3D" id="3.30.470.10">
    <property type="match status" value="1"/>
</dbReference>
<name>A0A7W6DQM3_9RHOB</name>
<dbReference type="Pfam" id="PF01063">
    <property type="entry name" value="Aminotran_4"/>
    <property type="match status" value="1"/>
</dbReference>
<dbReference type="EMBL" id="JACIEJ010000010">
    <property type="protein sequence ID" value="MBB3987411.1"/>
    <property type="molecule type" value="Genomic_DNA"/>
</dbReference>
<evidence type="ECO:0000256" key="6">
    <source>
        <dbReference type="ARBA" id="ARBA00013053"/>
    </source>
</evidence>
<dbReference type="InterPro" id="IPR043132">
    <property type="entry name" value="BCAT-like_C"/>
</dbReference>
<comment type="function">
    <text evidence="1">Acts on leucine, isoleucine and valine.</text>
</comment>
<keyword evidence="8" id="KW-0100">Branched-chain amino acid biosynthesis</keyword>
<comment type="caution">
    <text evidence="12">The sequence shown here is derived from an EMBL/GenBank/DDBJ whole genome shotgun (WGS) entry which is preliminary data.</text>
</comment>